<feature type="domain" description="Mycothiol-dependent maleylpyruvate isomerase metal-binding" evidence="1">
    <location>
        <begin position="34"/>
        <end position="153"/>
    </location>
</feature>
<dbReference type="EMBL" id="FMHT01000003">
    <property type="protein sequence ID" value="SCL36275.1"/>
    <property type="molecule type" value="Genomic_DNA"/>
</dbReference>
<proteinExistence type="predicted"/>
<keyword evidence="3" id="KW-1185">Reference proteome</keyword>
<dbReference type="Pfam" id="PF11716">
    <property type="entry name" value="MDMPI_N"/>
    <property type="match status" value="1"/>
</dbReference>
<dbReference type="InterPro" id="IPR024344">
    <property type="entry name" value="MDMPI_metal-binding"/>
</dbReference>
<evidence type="ECO:0000259" key="1">
    <source>
        <dbReference type="Pfam" id="PF11716"/>
    </source>
</evidence>
<gene>
    <name evidence="2" type="ORF">GA0070616_5445</name>
</gene>
<name>A0A1C6T4D1_9ACTN</name>
<dbReference type="InterPro" id="IPR034660">
    <property type="entry name" value="DinB/YfiT-like"/>
</dbReference>
<dbReference type="SUPFAM" id="SSF109854">
    <property type="entry name" value="DinB/YfiT-like putative metalloenzymes"/>
    <property type="match status" value="1"/>
</dbReference>
<evidence type="ECO:0000313" key="3">
    <source>
        <dbReference type="Proteomes" id="UP000199699"/>
    </source>
</evidence>
<sequence>MGAIGVPVGGAGVAPDPSGCHGRWVATGNDVTQAASEMLAVLGPQVGRDWTVAAGGLKWSCWTTAAHVAHDLLAYAGQVAGAPTDGYLPFDLVVSPTATPAEVLEVVRAGAGLLRAAVDTAGPQVRAWHFGPCDAAGFAAMGVAETLLHTDDIVRGLGVPWRIPPQLAAVVVARLFPDAPAGPAPEVLRWLTGRGTMPGRPRRTSWTWRAARG</sequence>
<accession>A0A1C6T4D1</accession>
<protein>
    <recommendedName>
        <fullName evidence="1">Mycothiol-dependent maleylpyruvate isomerase metal-binding domain-containing protein</fullName>
    </recommendedName>
</protein>
<dbReference type="STRING" id="145857.GA0070616_5445"/>
<reference evidence="2 3" key="1">
    <citation type="submission" date="2016-06" db="EMBL/GenBank/DDBJ databases">
        <authorList>
            <person name="Kjaerup R.B."/>
            <person name="Dalgaard T.S."/>
            <person name="Juul-Madsen H.R."/>
        </authorList>
    </citation>
    <scope>NUCLEOTIDE SEQUENCE [LARGE SCALE GENOMIC DNA]</scope>
    <source>
        <strain evidence="2 3">DSM 43818</strain>
    </source>
</reference>
<dbReference type="GO" id="GO:0046872">
    <property type="term" value="F:metal ion binding"/>
    <property type="evidence" value="ECO:0007669"/>
    <property type="project" value="InterPro"/>
</dbReference>
<dbReference type="Proteomes" id="UP000199699">
    <property type="component" value="Unassembled WGS sequence"/>
</dbReference>
<dbReference type="AlphaFoldDB" id="A0A1C6T4D1"/>
<evidence type="ECO:0000313" key="2">
    <source>
        <dbReference type="EMBL" id="SCL36275.1"/>
    </source>
</evidence>
<organism evidence="2 3">
    <name type="scientific">Micromonospora nigra</name>
    <dbReference type="NCBI Taxonomy" id="145857"/>
    <lineage>
        <taxon>Bacteria</taxon>
        <taxon>Bacillati</taxon>
        <taxon>Actinomycetota</taxon>
        <taxon>Actinomycetes</taxon>
        <taxon>Micromonosporales</taxon>
        <taxon>Micromonosporaceae</taxon>
        <taxon>Micromonospora</taxon>
    </lineage>
</organism>